<proteinExistence type="predicted"/>
<name>X1L8Z0_9ZZZZ</name>
<dbReference type="AlphaFoldDB" id="X1L8Z0"/>
<sequence length="51" mass="5603">DEINVDISPDGKIYGIELLNANEQLPITRGGKFILADESTGKTRQFPISVE</sequence>
<gene>
    <name evidence="1" type="ORF">S06H3_20775</name>
</gene>
<comment type="caution">
    <text evidence="1">The sequence shown here is derived from an EMBL/GenBank/DDBJ whole genome shotgun (WGS) entry which is preliminary data.</text>
</comment>
<feature type="non-terminal residue" evidence="1">
    <location>
        <position position="1"/>
    </location>
</feature>
<organism evidence="1">
    <name type="scientific">marine sediment metagenome</name>
    <dbReference type="NCBI Taxonomy" id="412755"/>
    <lineage>
        <taxon>unclassified sequences</taxon>
        <taxon>metagenomes</taxon>
        <taxon>ecological metagenomes</taxon>
    </lineage>
</organism>
<reference evidence="1" key="1">
    <citation type="journal article" date="2014" name="Front. Microbiol.">
        <title>High frequency of phylogenetically diverse reductive dehalogenase-homologous genes in deep subseafloor sedimentary metagenomes.</title>
        <authorList>
            <person name="Kawai M."/>
            <person name="Futagami T."/>
            <person name="Toyoda A."/>
            <person name="Takaki Y."/>
            <person name="Nishi S."/>
            <person name="Hori S."/>
            <person name="Arai W."/>
            <person name="Tsubouchi T."/>
            <person name="Morono Y."/>
            <person name="Uchiyama I."/>
            <person name="Ito T."/>
            <person name="Fujiyama A."/>
            <person name="Inagaki F."/>
            <person name="Takami H."/>
        </authorList>
    </citation>
    <scope>NUCLEOTIDE SEQUENCE</scope>
    <source>
        <strain evidence="1">Expedition CK06-06</strain>
    </source>
</reference>
<accession>X1L8Z0</accession>
<evidence type="ECO:0000313" key="1">
    <source>
        <dbReference type="EMBL" id="GAI02341.1"/>
    </source>
</evidence>
<dbReference type="EMBL" id="BARV01010808">
    <property type="protein sequence ID" value="GAI02341.1"/>
    <property type="molecule type" value="Genomic_DNA"/>
</dbReference>
<protein>
    <submittedName>
        <fullName evidence="1">Uncharacterized protein</fullName>
    </submittedName>
</protein>